<sequence>KEKPRTGARNRFVEMFLKFNHPPSGPFYSQWTIFELLVMNSKSVAHRRQAVGTNK</sequence>
<organism evidence="1 2">
    <name type="scientific">Arabidopsis thaliana x Arabidopsis arenosa</name>
    <dbReference type="NCBI Taxonomy" id="1240361"/>
    <lineage>
        <taxon>Eukaryota</taxon>
        <taxon>Viridiplantae</taxon>
        <taxon>Streptophyta</taxon>
        <taxon>Embryophyta</taxon>
        <taxon>Tracheophyta</taxon>
        <taxon>Spermatophyta</taxon>
        <taxon>Magnoliopsida</taxon>
        <taxon>eudicotyledons</taxon>
        <taxon>Gunneridae</taxon>
        <taxon>Pentapetalae</taxon>
        <taxon>rosids</taxon>
        <taxon>malvids</taxon>
        <taxon>Brassicales</taxon>
        <taxon>Brassicaceae</taxon>
        <taxon>Camelineae</taxon>
        <taxon>Arabidopsis</taxon>
    </lineage>
</organism>
<comment type="caution">
    <text evidence="1">The sequence shown here is derived from an EMBL/GenBank/DDBJ whole genome shotgun (WGS) entry which is preliminary data.</text>
</comment>
<dbReference type="AlphaFoldDB" id="A0A8T1Z1Y4"/>
<keyword evidence="2" id="KW-1185">Reference proteome</keyword>
<feature type="non-terminal residue" evidence="1">
    <location>
        <position position="55"/>
    </location>
</feature>
<reference evidence="1 2" key="1">
    <citation type="submission" date="2020-12" db="EMBL/GenBank/DDBJ databases">
        <title>Concerted genomic and epigenomic changes stabilize Arabidopsis allopolyploids.</title>
        <authorList>
            <person name="Chen Z."/>
        </authorList>
    </citation>
    <scope>NUCLEOTIDE SEQUENCE [LARGE SCALE GENOMIC DNA]</scope>
    <source>
        <strain evidence="1">Allo738</strain>
        <tissue evidence="1">Leaf</tissue>
    </source>
</reference>
<protein>
    <submittedName>
        <fullName evidence="1">Uncharacterized protein</fullName>
    </submittedName>
</protein>
<dbReference type="EMBL" id="JAEFBK010000011">
    <property type="protein sequence ID" value="KAG7552855.1"/>
    <property type="molecule type" value="Genomic_DNA"/>
</dbReference>
<accession>A0A8T1Z1Y4</accession>
<proteinExistence type="predicted"/>
<gene>
    <name evidence="1" type="ORF">ISN45_Aa06g034370</name>
</gene>
<evidence type="ECO:0000313" key="2">
    <source>
        <dbReference type="Proteomes" id="UP000694240"/>
    </source>
</evidence>
<feature type="non-terminal residue" evidence="1">
    <location>
        <position position="1"/>
    </location>
</feature>
<name>A0A8T1Z1Y4_9BRAS</name>
<evidence type="ECO:0000313" key="1">
    <source>
        <dbReference type="EMBL" id="KAG7552855.1"/>
    </source>
</evidence>
<dbReference type="Proteomes" id="UP000694240">
    <property type="component" value="Chromosome 11"/>
</dbReference>